<proteinExistence type="predicted"/>
<evidence type="ECO:0000313" key="2">
    <source>
        <dbReference type="EMBL" id="NDO70307.1"/>
    </source>
</evidence>
<gene>
    <name evidence="3" type="ORF">EBB54_17710</name>
    <name evidence="2" type="ORF">FMM80_17315</name>
</gene>
<accession>A0A3R8L1G4</accession>
<reference evidence="2 5" key="2">
    <citation type="submission" date="2019-07" db="EMBL/GenBank/DDBJ databases">
        <title>Draft genome sequences of 15 bacterial species constituting the stable defined intestinal microbiota of the GM15 gnotobiotic mouse model.</title>
        <authorList>
            <person name="Elie C."/>
            <person name="Mathieu A."/>
            <person name="Saliou A."/>
            <person name="Darnaud M."/>
            <person name="Leulier F."/>
            <person name="Tamellini A."/>
        </authorList>
    </citation>
    <scope>NUCLEOTIDE SEQUENCE [LARGE SCALE GENOMIC DNA]</scope>
    <source>
        <strain evidence="5">ASF 502</strain>
        <strain evidence="2">MD300</strain>
    </source>
</reference>
<dbReference type="AlphaFoldDB" id="N2AJ12"/>
<evidence type="ECO:0000259" key="1">
    <source>
        <dbReference type="PROSITE" id="PS51350"/>
    </source>
</evidence>
<reference evidence="3" key="1">
    <citation type="submission" date="2018-10" db="EMBL/GenBank/DDBJ databases">
        <title>Schaedlerella arabinophila gen. nov. sp. nov., isolated from the mouse intestinal tract and comparative analysis with the genome of the closely related altered Schaedler flora strain ASF502.</title>
        <authorList>
            <person name="Miyake S."/>
            <person name="Soh M."/>
            <person name="Seedorf H."/>
        </authorList>
    </citation>
    <scope>NUCLEOTIDE SEQUENCE [LARGE SCALE GENOMIC DNA]</scope>
    <source>
        <strain evidence="3">DSM 106076</strain>
    </source>
</reference>
<dbReference type="Gene3D" id="3.30.1340.10">
    <property type="entry name" value="HPr-like"/>
    <property type="match status" value="1"/>
</dbReference>
<sequence>MNCFNVTFKNPEEILSFLNTVEKYDITMDMKRGRLVVDAKSLLGLMNLGLNNVAELRVYGDANQLRQEISRYIAA</sequence>
<organism evidence="3 4">
    <name type="scientific">Schaedlerella arabinosiphila</name>
    <dbReference type="NCBI Taxonomy" id="2044587"/>
    <lineage>
        <taxon>Bacteria</taxon>
        <taxon>Bacillati</taxon>
        <taxon>Bacillota</taxon>
        <taxon>Clostridia</taxon>
        <taxon>Lachnospirales</taxon>
        <taxon>Lachnospiraceae</taxon>
        <taxon>Schaedlerella</taxon>
    </lineage>
</organism>
<dbReference type="EMBL" id="RHJS01000002">
    <property type="protein sequence ID" value="RRK32979.1"/>
    <property type="molecule type" value="Genomic_DNA"/>
</dbReference>
<dbReference type="Proteomes" id="UP000474104">
    <property type="component" value="Unassembled WGS sequence"/>
</dbReference>
<evidence type="ECO:0000313" key="5">
    <source>
        <dbReference type="Proteomes" id="UP000474104"/>
    </source>
</evidence>
<dbReference type="SUPFAM" id="SSF55594">
    <property type="entry name" value="HPr-like"/>
    <property type="match status" value="1"/>
</dbReference>
<feature type="domain" description="HPr" evidence="1">
    <location>
        <begin position="1"/>
        <end position="75"/>
    </location>
</feature>
<dbReference type="RefSeq" id="WP_004078047.1">
    <property type="nucleotide sequence ID" value="NZ_CASCYM010000016.1"/>
</dbReference>
<evidence type="ECO:0000313" key="3">
    <source>
        <dbReference type="EMBL" id="RRK32979.1"/>
    </source>
</evidence>
<protein>
    <submittedName>
        <fullName evidence="3">HPr family phosphocarrier protein</fullName>
    </submittedName>
</protein>
<dbReference type="OrthoDB" id="1911397at2"/>
<dbReference type="eggNOG" id="COG1925">
    <property type="taxonomic scope" value="Bacteria"/>
</dbReference>
<accession>N2AJ12</accession>
<keyword evidence="4" id="KW-1185">Reference proteome</keyword>
<comment type="caution">
    <text evidence="3">The sequence shown here is derived from an EMBL/GenBank/DDBJ whole genome shotgun (WGS) entry which is preliminary data.</text>
</comment>
<dbReference type="InterPro" id="IPR000032">
    <property type="entry name" value="HPr-like"/>
</dbReference>
<dbReference type="STRING" id="2044587.C824_01867"/>
<name>N2AJ12_9FIRM</name>
<dbReference type="PROSITE" id="PS51350">
    <property type="entry name" value="PTS_HPR_DOM"/>
    <property type="match status" value="1"/>
</dbReference>
<dbReference type="Proteomes" id="UP000274920">
    <property type="component" value="Unassembled WGS sequence"/>
</dbReference>
<dbReference type="InterPro" id="IPR035895">
    <property type="entry name" value="HPr-like_sf"/>
</dbReference>
<dbReference type="HOGENOM" id="CLU_136230_4_0_9"/>
<dbReference type="EMBL" id="VIRB01000107">
    <property type="protein sequence ID" value="NDO70307.1"/>
    <property type="molecule type" value="Genomic_DNA"/>
</dbReference>
<evidence type="ECO:0000313" key="4">
    <source>
        <dbReference type="Proteomes" id="UP000274920"/>
    </source>
</evidence>